<dbReference type="PANTHER" id="PTHR33221:SF2">
    <property type="entry name" value="TRANSCRIPTIONAL REGULATOR"/>
    <property type="match status" value="1"/>
</dbReference>
<dbReference type="PANTHER" id="PTHR33221">
    <property type="entry name" value="WINGED HELIX-TURN-HELIX TRANSCRIPTIONAL REGULATOR, RRF2 FAMILY"/>
    <property type="match status" value="1"/>
</dbReference>
<comment type="caution">
    <text evidence="1">The sequence shown here is derived from an EMBL/GenBank/DDBJ whole genome shotgun (WGS) entry which is preliminary data.</text>
</comment>
<keyword evidence="2" id="KW-1185">Reference proteome</keyword>
<protein>
    <submittedName>
        <fullName evidence="1">Rrf2 family transcriptional regulator</fullName>
    </submittedName>
</protein>
<evidence type="ECO:0000313" key="2">
    <source>
        <dbReference type="Proteomes" id="UP000753961"/>
    </source>
</evidence>
<dbReference type="SUPFAM" id="SSF46785">
    <property type="entry name" value="Winged helix' DNA-binding domain"/>
    <property type="match status" value="1"/>
</dbReference>
<organism evidence="1 2">
    <name type="scientific">Membranihabitans marinus</name>
    <dbReference type="NCBI Taxonomy" id="1227546"/>
    <lineage>
        <taxon>Bacteria</taxon>
        <taxon>Pseudomonadati</taxon>
        <taxon>Bacteroidota</taxon>
        <taxon>Saprospiria</taxon>
        <taxon>Saprospirales</taxon>
        <taxon>Saprospiraceae</taxon>
        <taxon>Membranihabitans</taxon>
    </lineage>
</organism>
<evidence type="ECO:0000313" key="1">
    <source>
        <dbReference type="EMBL" id="MBY5958278.1"/>
    </source>
</evidence>
<dbReference type="EMBL" id="JAHVHU010000008">
    <property type="protein sequence ID" value="MBY5958278.1"/>
    <property type="molecule type" value="Genomic_DNA"/>
</dbReference>
<proteinExistence type="predicted"/>
<dbReference type="InterPro" id="IPR036390">
    <property type="entry name" value="WH_DNA-bd_sf"/>
</dbReference>
<dbReference type="Proteomes" id="UP000753961">
    <property type="component" value="Unassembled WGS sequence"/>
</dbReference>
<dbReference type="InterPro" id="IPR036388">
    <property type="entry name" value="WH-like_DNA-bd_sf"/>
</dbReference>
<dbReference type="GO" id="GO:0005829">
    <property type="term" value="C:cytosol"/>
    <property type="evidence" value="ECO:0007669"/>
    <property type="project" value="TreeGrafter"/>
</dbReference>
<sequence length="144" mass="15781">MFSKTCEYAIKIMVFIKTLEAKGTHVGLRTIAKEIDSPQAFTAKILQRLVRADLLTSVRGPHGGFKINDQQGPIYLKDIVYAIDGNALLTNCVLGFEKCSSEAPCAVHYKFVEIRDELKKTLSNTHIEEIAGIVASGSGALKLQ</sequence>
<dbReference type="PROSITE" id="PS51197">
    <property type="entry name" value="HTH_RRF2_2"/>
    <property type="match status" value="1"/>
</dbReference>
<dbReference type="Gene3D" id="1.10.10.10">
    <property type="entry name" value="Winged helix-like DNA-binding domain superfamily/Winged helix DNA-binding domain"/>
    <property type="match status" value="1"/>
</dbReference>
<dbReference type="AlphaFoldDB" id="A0A953HUU6"/>
<gene>
    <name evidence="1" type="ORF">KUV50_09060</name>
</gene>
<dbReference type="Pfam" id="PF02082">
    <property type="entry name" value="Rrf2"/>
    <property type="match status" value="1"/>
</dbReference>
<dbReference type="GO" id="GO:0003700">
    <property type="term" value="F:DNA-binding transcription factor activity"/>
    <property type="evidence" value="ECO:0007669"/>
    <property type="project" value="TreeGrafter"/>
</dbReference>
<reference evidence="1" key="1">
    <citation type="submission" date="2021-06" db="EMBL/GenBank/DDBJ databases">
        <title>44 bacteria genomes isolated from Dapeng, Shenzhen.</title>
        <authorList>
            <person name="Zheng W."/>
            <person name="Yu S."/>
            <person name="Huang Y."/>
        </authorList>
    </citation>
    <scope>NUCLEOTIDE SEQUENCE</scope>
    <source>
        <strain evidence="1">DP5N28-2</strain>
    </source>
</reference>
<name>A0A953HUU6_9BACT</name>
<dbReference type="InterPro" id="IPR000944">
    <property type="entry name" value="Tscrpt_reg_Rrf2"/>
</dbReference>
<accession>A0A953HUU6</accession>
<dbReference type="RefSeq" id="WP_222579816.1">
    <property type="nucleotide sequence ID" value="NZ_JAHVHU010000008.1"/>
</dbReference>
<dbReference type="NCBIfam" id="TIGR00738">
    <property type="entry name" value="rrf2_super"/>
    <property type="match status" value="1"/>
</dbReference>